<keyword evidence="3" id="KW-0143">Chaperone</keyword>
<sequence length="259" mass="27958">MSSNSTGGASPFSGPGEQVFPKRFYKAAAIGPAGDGFALLLDGRPAKTPARNPVILPNEAAAQAVANEWEGVQGTIDPRVMPMTRLVNSVIDGVSHTQAGVMEEVLRYGGTDLLVYRAAEPDELVRAQQAAWDPIIAWSRQSLGVDFVIGQGVMFIPQRPESLDRLGDALRALVTDPRTAPFRLGAIHVMTTLTGSLLLALAIAAGLLHAEEAWRAAHIDEDHQIARWGADQEAADRRARRWTEMETAARLDRLVTHGL</sequence>
<feature type="transmembrane region" description="Helical" evidence="4">
    <location>
        <begin position="185"/>
        <end position="208"/>
    </location>
</feature>
<dbReference type="Proteomes" id="UP001165667">
    <property type="component" value="Unassembled WGS sequence"/>
</dbReference>
<keyword evidence="4" id="KW-0472">Membrane</keyword>
<dbReference type="InterPro" id="IPR023335">
    <property type="entry name" value="ATP12_ortho_dom_sf"/>
</dbReference>
<dbReference type="InterPro" id="IPR042272">
    <property type="entry name" value="ATP12_ATP_synth-F1-assembly_N"/>
</dbReference>
<organism evidence="5 6">
    <name type="scientific">Lichenifustis flavocetrariae</name>
    <dbReference type="NCBI Taxonomy" id="2949735"/>
    <lineage>
        <taxon>Bacteria</taxon>
        <taxon>Pseudomonadati</taxon>
        <taxon>Pseudomonadota</taxon>
        <taxon>Alphaproteobacteria</taxon>
        <taxon>Hyphomicrobiales</taxon>
        <taxon>Lichenihabitantaceae</taxon>
        <taxon>Lichenifustis</taxon>
    </lineage>
</organism>
<dbReference type="SUPFAM" id="SSF160909">
    <property type="entry name" value="ATP12-like"/>
    <property type="match status" value="1"/>
</dbReference>
<keyword evidence="4" id="KW-0812">Transmembrane</keyword>
<evidence type="ECO:0000256" key="3">
    <source>
        <dbReference type="ARBA" id="ARBA00023186"/>
    </source>
</evidence>
<dbReference type="Gene3D" id="3.30.2180.10">
    <property type="entry name" value="ATP12-like"/>
    <property type="match status" value="1"/>
</dbReference>
<comment type="caution">
    <text evidence="5">The sequence shown here is derived from an EMBL/GenBank/DDBJ whole genome shotgun (WGS) entry which is preliminary data.</text>
</comment>
<evidence type="ECO:0000256" key="1">
    <source>
        <dbReference type="ARBA" id="ARBA00008231"/>
    </source>
</evidence>
<proteinExistence type="inferred from homology"/>
<name>A0AA41YYJ4_9HYPH</name>
<keyword evidence="2" id="KW-0809">Transit peptide</keyword>
<dbReference type="RefSeq" id="WP_282583565.1">
    <property type="nucleotide sequence ID" value="NZ_JAMOIM010000002.1"/>
</dbReference>
<dbReference type="Gene3D" id="1.10.3580.10">
    <property type="entry name" value="ATP12 ATPase"/>
    <property type="match status" value="1"/>
</dbReference>
<dbReference type="EMBL" id="JAMOIM010000002">
    <property type="protein sequence ID" value="MCW6507195.1"/>
    <property type="molecule type" value="Genomic_DNA"/>
</dbReference>
<accession>A0AA41YYJ4</accession>
<evidence type="ECO:0000313" key="5">
    <source>
        <dbReference type="EMBL" id="MCW6507195.1"/>
    </source>
</evidence>
<comment type="similarity">
    <text evidence="1">Belongs to the ATP12 family.</text>
</comment>
<dbReference type="GO" id="GO:0043461">
    <property type="term" value="P:proton-transporting ATP synthase complex assembly"/>
    <property type="evidence" value="ECO:0007669"/>
    <property type="project" value="InterPro"/>
</dbReference>
<dbReference type="InterPro" id="IPR011419">
    <property type="entry name" value="ATP12_ATP_synth-F1-assembly"/>
</dbReference>
<keyword evidence="4" id="KW-1133">Transmembrane helix</keyword>
<evidence type="ECO:0000313" key="6">
    <source>
        <dbReference type="Proteomes" id="UP001165667"/>
    </source>
</evidence>
<evidence type="ECO:0000256" key="2">
    <source>
        <dbReference type="ARBA" id="ARBA00022946"/>
    </source>
</evidence>
<dbReference type="AlphaFoldDB" id="A0AA41YYJ4"/>
<dbReference type="PANTHER" id="PTHR21013">
    <property type="entry name" value="ATP SYNTHASE MITOCHONDRIAL F1 COMPLEX ASSEMBLY FACTOR 2/ATP12 PROTEIN, MITOCHONDRIAL PRECURSOR"/>
    <property type="match status" value="1"/>
</dbReference>
<evidence type="ECO:0000256" key="4">
    <source>
        <dbReference type="SAM" id="Phobius"/>
    </source>
</evidence>
<dbReference type="Pfam" id="PF07542">
    <property type="entry name" value="ATP12"/>
    <property type="match status" value="1"/>
</dbReference>
<protein>
    <submittedName>
        <fullName evidence="5">ATPase</fullName>
    </submittedName>
</protein>
<dbReference type="PANTHER" id="PTHR21013:SF10">
    <property type="entry name" value="ATP SYNTHASE MITOCHONDRIAL F1 COMPLEX ASSEMBLY FACTOR 2"/>
    <property type="match status" value="1"/>
</dbReference>
<keyword evidence="6" id="KW-1185">Reference proteome</keyword>
<gene>
    <name evidence="5" type="ORF">M8523_04085</name>
</gene>
<reference evidence="5" key="1">
    <citation type="submission" date="2022-05" db="EMBL/GenBank/DDBJ databases">
        <authorList>
            <person name="Pankratov T."/>
        </authorList>
    </citation>
    <scope>NUCLEOTIDE SEQUENCE</scope>
    <source>
        <strain evidence="5">BP6-180914</strain>
    </source>
</reference>